<name>A0A1M2VNJ9_TRAPU</name>
<proteinExistence type="predicted"/>
<dbReference type="EMBL" id="MNAD01000978">
    <property type="protein sequence ID" value="OJT09179.1"/>
    <property type="molecule type" value="Genomic_DNA"/>
</dbReference>
<evidence type="ECO:0000313" key="3">
    <source>
        <dbReference type="Proteomes" id="UP000184267"/>
    </source>
</evidence>
<keyword evidence="1" id="KW-0812">Transmembrane</keyword>
<keyword evidence="1" id="KW-1133">Transmembrane helix</keyword>
<reference evidence="2 3" key="1">
    <citation type="submission" date="2016-10" db="EMBL/GenBank/DDBJ databases">
        <title>Genome sequence of the basidiomycete white-rot fungus Trametes pubescens.</title>
        <authorList>
            <person name="Makela M.R."/>
            <person name="Granchi Z."/>
            <person name="Peng M."/>
            <person name="De Vries R.P."/>
            <person name="Grigoriev I."/>
            <person name="Riley R."/>
            <person name="Hilden K."/>
        </authorList>
    </citation>
    <scope>NUCLEOTIDE SEQUENCE [LARGE SCALE GENOMIC DNA]</scope>
    <source>
        <strain evidence="2 3">FBCC735</strain>
    </source>
</reference>
<gene>
    <name evidence="2" type="ORF">TRAPUB_14389</name>
</gene>
<protein>
    <submittedName>
        <fullName evidence="2">Uncharacterized protein</fullName>
    </submittedName>
</protein>
<organism evidence="2 3">
    <name type="scientific">Trametes pubescens</name>
    <name type="common">White-rot fungus</name>
    <dbReference type="NCBI Taxonomy" id="154538"/>
    <lineage>
        <taxon>Eukaryota</taxon>
        <taxon>Fungi</taxon>
        <taxon>Dikarya</taxon>
        <taxon>Basidiomycota</taxon>
        <taxon>Agaricomycotina</taxon>
        <taxon>Agaricomycetes</taxon>
        <taxon>Polyporales</taxon>
        <taxon>Polyporaceae</taxon>
        <taxon>Trametes</taxon>
    </lineage>
</organism>
<dbReference type="OrthoDB" id="3267785at2759"/>
<feature type="transmembrane region" description="Helical" evidence="1">
    <location>
        <begin position="49"/>
        <end position="70"/>
    </location>
</feature>
<keyword evidence="3" id="KW-1185">Reference proteome</keyword>
<accession>A0A1M2VNJ9</accession>
<comment type="caution">
    <text evidence="2">The sequence shown here is derived from an EMBL/GenBank/DDBJ whole genome shotgun (WGS) entry which is preliminary data.</text>
</comment>
<feature type="transmembrane region" description="Helical" evidence="1">
    <location>
        <begin position="118"/>
        <end position="140"/>
    </location>
</feature>
<dbReference type="Proteomes" id="UP000184267">
    <property type="component" value="Unassembled WGS sequence"/>
</dbReference>
<sequence>MTITAQPYAIIAPSLTSCESDEKGCSHQHSGTPAVARRCRCERARSRRVVTALLLAVFSFALFLLASFLWNMAFNEGSWLGSLGLTEDGSAWSAVTGFVKRQATDSGSGQNTFINRKYYLIVVFVGLFLVVLAAICLSAWCCRGSFENPLCCPCYLCACCGGLACLECIGCGLCAEGLDNA</sequence>
<dbReference type="OMA" id="TITAQPY"/>
<evidence type="ECO:0000313" key="2">
    <source>
        <dbReference type="EMBL" id="OJT09179.1"/>
    </source>
</evidence>
<dbReference type="AlphaFoldDB" id="A0A1M2VNJ9"/>
<evidence type="ECO:0000256" key="1">
    <source>
        <dbReference type="SAM" id="Phobius"/>
    </source>
</evidence>
<keyword evidence="1" id="KW-0472">Membrane</keyword>